<evidence type="ECO:0000313" key="1">
    <source>
        <dbReference type="EMBL" id="KAJ8884660.1"/>
    </source>
</evidence>
<dbReference type="EMBL" id="JARBHB010000005">
    <property type="protein sequence ID" value="KAJ8884660.1"/>
    <property type="molecule type" value="Genomic_DNA"/>
</dbReference>
<gene>
    <name evidence="1" type="ORF">PR048_016518</name>
</gene>
<protein>
    <recommendedName>
        <fullName evidence="3">Transposase</fullName>
    </recommendedName>
</protein>
<evidence type="ECO:0000313" key="2">
    <source>
        <dbReference type="Proteomes" id="UP001159363"/>
    </source>
</evidence>
<accession>A0ABQ9HK47</accession>
<organism evidence="1 2">
    <name type="scientific">Dryococelus australis</name>
    <dbReference type="NCBI Taxonomy" id="614101"/>
    <lineage>
        <taxon>Eukaryota</taxon>
        <taxon>Metazoa</taxon>
        <taxon>Ecdysozoa</taxon>
        <taxon>Arthropoda</taxon>
        <taxon>Hexapoda</taxon>
        <taxon>Insecta</taxon>
        <taxon>Pterygota</taxon>
        <taxon>Neoptera</taxon>
        <taxon>Polyneoptera</taxon>
        <taxon>Phasmatodea</taxon>
        <taxon>Verophasmatodea</taxon>
        <taxon>Anareolatae</taxon>
        <taxon>Phasmatidae</taxon>
        <taxon>Eurycanthinae</taxon>
        <taxon>Dryococelus</taxon>
    </lineage>
</organism>
<sequence>MNLFTTRQFSTYITECRSQWIHEELANWCAAYNRLVIWPAREEVNWGAYIWEEASTFVLMHAHTSCIASYPGATKTKRNLLTNYL</sequence>
<proteinExistence type="predicted"/>
<comment type="caution">
    <text evidence="1">The sequence shown here is derived from an EMBL/GenBank/DDBJ whole genome shotgun (WGS) entry which is preliminary data.</text>
</comment>
<keyword evidence="2" id="KW-1185">Reference proteome</keyword>
<evidence type="ECO:0008006" key="3">
    <source>
        <dbReference type="Google" id="ProtNLM"/>
    </source>
</evidence>
<dbReference type="Proteomes" id="UP001159363">
    <property type="component" value="Chromosome 4"/>
</dbReference>
<reference evidence="1 2" key="1">
    <citation type="submission" date="2023-02" db="EMBL/GenBank/DDBJ databases">
        <title>LHISI_Scaffold_Assembly.</title>
        <authorList>
            <person name="Stuart O.P."/>
            <person name="Cleave R."/>
            <person name="Magrath M.J.L."/>
            <person name="Mikheyev A.S."/>
        </authorList>
    </citation>
    <scope>NUCLEOTIDE SEQUENCE [LARGE SCALE GENOMIC DNA]</scope>
    <source>
        <strain evidence="1">Daus_M_001</strain>
        <tissue evidence="1">Leg muscle</tissue>
    </source>
</reference>
<name>A0ABQ9HK47_9NEOP</name>